<organism evidence="1 2">
    <name type="scientific">Oligosphaera ethanolica</name>
    <dbReference type="NCBI Taxonomy" id="760260"/>
    <lineage>
        <taxon>Bacteria</taxon>
        <taxon>Pseudomonadati</taxon>
        <taxon>Lentisphaerota</taxon>
        <taxon>Oligosphaeria</taxon>
        <taxon>Oligosphaerales</taxon>
        <taxon>Oligosphaeraceae</taxon>
        <taxon>Oligosphaera</taxon>
    </lineage>
</organism>
<sequence>MDWTVGTFWTMGNDALDAGDRLWTAGTPGTHWRDGQDVSIASIKTLSVPPGKRRRWWPAVINGVPVMIFPGNGLVFRCSSCFWGYI</sequence>
<proteinExistence type="predicted"/>
<name>A0AAE4ARL4_9BACT</name>
<dbReference type="AlphaFoldDB" id="A0AAE4ARL4"/>
<reference evidence="1" key="1">
    <citation type="submission" date="2023-07" db="EMBL/GenBank/DDBJ databases">
        <title>Genomic Encyclopedia of Type Strains, Phase IV (KMG-IV): sequencing the most valuable type-strain genomes for metagenomic binning, comparative biology and taxonomic classification.</title>
        <authorList>
            <person name="Goeker M."/>
        </authorList>
    </citation>
    <scope>NUCLEOTIDE SEQUENCE</scope>
    <source>
        <strain evidence="1">DSM 24202</strain>
    </source>
</reference>
<evidence type="ECO:0000313" key="1">
    <source>
        <dbReference type="EMBL" id="MDQ0291627.1"/>
    </source>
</evidence>
<gene>
    <name evidence="1" type="ORF">J3R75_003734</name>
</gene>
<keyword evidence="2" id="KW-1185">Reference proteome</keyword>
<dbReference type="EMBL" id="JAUSVL010000001">
    <property type="protein sequence ID" value="MDQ0291627.1"/>
    <property type="molecule type" value="Genomic_DNA"/>
</dbReference>
<accession>A0AAE4ARL4</accession>
<protein>
    <submittedName>
        <fullName evidence="1">Uncharacterized protein</fullName>
    </submittedName>
</protein>
<comment type="caution">
    <text evidence="1">The sequence shown here is derived from an EMBL/GenBank/DDBJ whole genome shotgun (WGS) entry which is preliminary data.</text>
</comment>
<dbReference type="Proteomes" id="UP001238163">
    <property type="component" value="Unassembled WGS sequence"/>
</dbReference>
<evidence type="ECO:0000313" key="2">
    <source>
        <dbReference type="Proteomes" id="UP001238163"/>
    </source>
</evidence>